<comment type="caution">
    <text evidence="1">The sequence shown here is derived from an EMBL/GenBank/DDBJ whole genome shotgun (WGS) entry which is preliminary data.</text>
</comment>
<accession>A0A8J2PNQ2</accession>
<organism evidence="1 2">
    <name type="scientific">Allacma fusca</name>
    <dbReference type="NCBI Taxonomy" id="39272"/>
    <lineage>
        <taxon>Eukaryota</taxon>
        <taxon>Metazoa</taxon>
        <taxon>Ecdysozoa</taxon>
        <taxon>Arthropoda</taxon>
        <taxon>Hexapoda</taxon>
        <taxon>Collembola</taxon>
        <taxon>Symphypleona</taxon>
        <taxon>Sminthuridae</taxon>
        <taxon>Allacma</taxon>
    </lineage>
</organism>
<proteinExistence type="predicted"/>
<protein>
    <submittedName>
        <fullName evidence="1">Uncharacterized protein</fullName>
    </submittedName>
</protein>
<dbReference type="AlphaFoldDB" id="A0A8J2PNQ2"/>
<name>A0A8J2PNQ2_9HEXA</name>
<feature type="non-terminal residue" evidence="1">
    <location>
        <position position="1"/>
    </location>
</feature>
<dbReference type="Proteomes" id="UP000708208">
    <property type="component" value="Unassembled WGS sequence"/>
</dbReference>
<dbReference type="EMBL" id="CAJVCH010556206">
    <property type="protein sequence ID" value="CAG7830505.1"/>
    <property type="molecule type" value="Genomic_DNA"/>
</dbReference>
<gene>
    <name evidence="1" type="ORF">AFUS01_LOCUS40304</name>
</gene>
<keyword evidence="2" id="KW-1185">Reference proteome</keyword>
<reference evidence="1" key="1">
    <citation type="submission" date="2021-06" db="EMBL/GenBank/DDBJ databases">
        <authorList>
            <person name="Hodson N. C."/>
            <person name="Mongue J. A."/>
            <person name="Jaron S. K."/>
        </authorList>
    </citation>
    <scope>NUCLEOTIDE SEQUENCE</scope>
</reference>
<evidence type="ECO:0000313" key="2">
    <source>
        <dbReference type="Proteomes" id="UP000708208"/>
    </source>
</evidence>
<sequence>INDKDGFNNRCAYCRAFCATDRKIGMIHSMKNFSKTGLVCGI</sequence>
<evidence type="ECO:0000313" key="1">
    <source>
        <dbReference type="EMBL" id="CAG7830505.1"/>
    </source>
</evidence>